<protein>
    <submittedName>
        <fullName evidence="1">Uncharacterized protein</fullName>
    </submittedName>
</protein>
<comment type="caution">
    <text evidence="1">The sequence shown here is derived from an EMBL/GenBank/DDBJ whole genome shotgun (WGS) entry which is preliminary data.</text>
</comment>
<organism evidence="1 2">
    <name type="scientific">Clathrus columnatus</name>
    <dbReference type="NCBI Taxonomy" id="1419009"/>
    <lineage>
        <taxon>Eukaryota</taxon>
        <taxon>Fungi</taxon>
        <taxon>Dikarya</taxon>
        <taxon>Basidiomycota</taxon>
        <taxon>Agaricomycotina</taxon>
        <taxon>Agaricomycetes</taxon>
        <taxon>Phallomycetidae</taxon>
        <taxon>Phallales</taxon>
        <taxon>Clathraceae</taxon>
        <taxon>Clathrus</taxon>
    </lineage>
</organism>
<dbReference type="Proteomes" id="UP001050691">
    <property type="component" value="Unassembled WGS sequence"/>
</dbReference>
<evidence type="ECO:0000313" key="2">
    <source>
        <dbReference type="Proteomes" id="UP001050691"/>
    </source>
</evidence>
<dbReference type="AlphaFoldDB" id="A0AAV5ALM2"/>
<name>A0AAV5ALM2_9AGAM</name>
<reference evidence="1" key="1">
    <citation type="submission" date="2021-10" db="EMBL/GenBank/DDBJ databases">
        <title>De novo Genome Assembly of Clathrus columnatus (Basidiomycota, Fungi) Using Illumina and Nanopore Sequence Data.</title>
        <authorList>
            <person name="Ogiso-Tanaka E."/>
            <person name="Itagaki H."/>
            <person name="Hosoya T."/>
            <person name="Hosaka K."/>
        </authorList>
    </citation>
    <scope>NUCLEOTIDE SEQUENCE</scope>
    <source>
        <strain evidence="1">MO-923</strain>
    </source>
</reference>
<sequence>MSESSFTYIRIYPQNYQLEPTLTILLMEHLSPFITDLEKVATAYPEKNIIQGWRDITYIQTRDKMVEVAGYWLKTLQLPPRLPGNSFQDMLHIFGIMKADVVRTLFKDTNCGAILYTPSASGEELSKHFVCHLIMDAEKNLEDSSVVVPSDSESVLDDEDIVVIVHQDLPLVVQR</sequence>
<proteinExistence type="predicted"/>
<accession>A0AAV5ALM2</accession>
<keyword evidence="2" id="KW-1185">Reference proteome</keyword>
<evidence type="ECO:0000313" key="1">
    <source>
        <dbReference type="EMBL" id="GJJ14662.1"/>
    </source>
</evidence>
<gene>
    <name evidence="1" type="ORF">Clacol_008928</name>
</gene>
<dbReference type="EMBL" id="BPWL01000010">
    <property type="protein sequence ID" value="GJJ14662.1"/>
    <property type="molecule type" value="Genomic_DNA"/>
</dbReference>